<dbReference type="Pfam" id="PF10336">
    <property type="entry name" value="DUF2420"/>
    <property type="match status" value="1"/>
</dbReference>
<dbReference type="EMBL" id="MCBQ01018766">
    <property type="protein sequence ID" value="RKF57548.1"/>
    <property type="molecule type" value="Genomic_DNA"/>
</dbReference>
<accession>A0A420HJD6</accession>
<feature type="compositionally biased region" description="Low complexity" evidence="1">
    <location>
        <begin position="164"/>
        <end position="173"/>
    </location>
</feature>
<dbReference type="Proteomes" id="UP000283383">
    <property type="component" value="Unassembled WGS sequence"/>
</dbReference>
<evidence type="ECO:0000256" key="1">
    <source>
        <dbReference type="SAM" id="MobiDB-lite"/>
    </source>
</evidence>
<feature type="region of interest" description="Disordered" evidence="1">
    <location>
        <begin position="652"/>
        <end position="673"/>
    </location>
</feature>
<feature type="compositionally biased region" description="Polar residues" evidence="1">
    <location>
        <begin position="445"/>
        <end position="464"/>
    </location>
</feature>
<feature type="compositionally biased region" description="Low complexity" evidence="1">
    <location>
        <begin position="187"/>
        <end position="197"/>
    </location>
</feature>
<gene>
    <name evidence="2" type="ORF">GcM3_187016</name>
</gene>
<proteinExistence type="predicted"/>
<reference evidence="2 3" key="1">
    <citation type="journal article" date="2018" name="BMC Genomics">
        <title>Comparative genome analyses reveal sequence features reflecting distinct modes of host-adaptation between dicot and monocot powdery mildew.</title>
        <authorList>
            <person name="Wu Y."/>
            <person name="Ma X."/>
            <person name="Pan Z."/>
            <person name="Kale S.D."/>
            <person name="Song Y."/>
            <person name="King H."/>
            <person name="Zhang Q."/>
            <person name="Presley C."/>
            <person name="Deng X."/>
            <person name="Wei C.I."/>
            <person name="Xiao S."/>
        </authorList>
    </citation>
    <scope>NUCLEOTIDE SEQUENCE [LARGE SCALE GENOMIC DNA]</scope>
    <source>
        <strain evidence="2">UMSG3</strain>
    </source>
</reference>
<organism evidence="2 3">
    <name type="scientific">Golovinomyces cichoracearum</name>
    <dbReference type="NCBI Taxonomy" id="62708"/>
    <lineage>
        <taxon>Eukaryota</taxon>
        <taxon>Fungi</taxon>
        <taxon>Dikarya</taxon>
        <taxon>Ascomycota</taxon>
        <taxon>Pezizomycotina</taxon>
        <taxon>Leotiomycetes</taxon>
        <taxon>Erysiphales</taxon>
        <taxon>Erysiphaceae</taxon>
        <taxon>Golovinomyces</taxon>
    </lineage>
</organism>
<feature type="compositionally biased region" description="Basic and acidic residues" evidence="1">
    <location>
        <begin position="526"/>
        <end position="540"/>
    </location>
</feature>
<feature type="region of interest" description="Disordered" evidence="1">
    <location>
        <begin position="518"/>
        <end position="562"/>
    </location>
</feature>
<feature type="compositionally biased region" description="Basic and acidic residues" evidence="1">
    <location>
        <begin position="473"/>
        <end position="489"/>
    </location>
</feature>
<dbReference type="AlphaFoldDB" id="A0A420HJD6"/>
<comment type="caution">
    <text evidence="2">The sequence shown here is derived from an EMBL/GenBank/DDBJ whole genome shotgun (WGS) entry which is preliminary data.</text>
</comment>
<dbReference type="STRING" id="62708.A0A420HJD6"/>
<protein>
    <submittedName>
        <fullName evidence="2">Uncharacterized protein</fullName>
    </submittedName>
</protein>
<feature type="region of interest" description="Disordered" evidence="1">
    <location>
        <begin position="429"/>
        <end position="495"/>
    </location>
</feature>
<feature type="region of interest" description="Disordered" evidence="1">
    <location>
        <begin position="154"/>
        <end position="204"/>
    </location>
</feature>
<name>A0A420HJD6_9PEZI</name>
<dbReference type="InterPro" id="IPR018822">
    <property type="entry name" value="UPF0646"/>
</dbReference>
<feature type="compositionally biased region" description="Acidic residues" evidence="1">
    <location>
        <begin position="429"/>
        <end position="444"/>
    </location>
</feature>
<keyword evidence="3" id="KW-1185">Reference proteome</keyword>
<feature type="compositionally biased region" description="Polar residues" evidence="1">
    <location>
        <begin position="553"/>
        <end position="562"/>
    </location>
</feature>
<sequence>MADDTMEICTTYYGDEDFDFDFDLTAPSEDEDTILEDVNSTGYSEKSQGEIFPASNELMNDDDDDDDESIKEMVDIETFSDSERTKNQDDLMLLNTGNVLNSDGILTNSEMFDGQICNESNSHIQHDFTEHKSVENDASREDTLENSETFLENANDEFKRESPVPEFNNVEPPNSAPSQSPYVQVLPSSGPPSSRGQRSIHDDKRAISTSLSTYDDALKDSSVSQITSDNYDLGCVVVLYQANEYALFSSSDLDDPNSFFIKDRTIALEPLNELFMAIRNVVQEDLDDESELYISFPNFGLQIEETSSLVKDITLLKIICLRNQLILNDGVDLPQPMYINLGIRKNFAKELKRIASCAKDGKGLSEIASWQGIGDEITDLNSSADGFASSDKQPVCEQSTVEEEFEENLINCETEFTCEANLQKEVEEEPLLETTPEPETENCEDFQNNTGLVSPKVTNTSTATPALGSIESAQKDKLYLPDDKPKDCEPASNSVYNSGSDIIDYSEDEFEEYKIPEACTIEAENEDKSDSNWKSNEKTSKNTISLDVEENPLTDNIESSKNTDCSTFLQAKQSRDYKQDIGISANKLVSNKEDDFQALEERLSRDQASCDEDFHESITDLEKNVDIPNDINEVKVLDDNTSEFHLKCDRFDENEAQEGDSKVHPNDKNDEYESDFIEKKIRDSPYEDEVNNFHDSVQGEAEESHVVFLTGVEKSFKDLDSDRCTRWPSNEPDELHVPIPQFDQIGVESEDEIDYEDEEDEEMNFKTETLSSNLQNCQPIVKNLFSINGKRSRADCRLEATTEKIGELYNPPNKK</sequence>
<evidence type="ECO:0000313" key="2">
    <source>
        <dbReference type="EMBL" id="RKF57548.1"/>
    </source>
</evidence>
<evidence type="ECO:0000313" key="3">
    <source>
        <dbReference type="Proteomes" id="UP000283383"/>
    </source>
</evidence>